<feature type="compositionally biased region" description="Acidic residues" evidence="1">
    <location>
        <begin position="226"/>
        <end position="239"/>
    </location>
</feature>
<sequence length="334" mass="35465">MRLAIRHISRFQLDDHAAYALQRLHLRPQSGPGQTVRAWQVTIDGIEPMLTYADGLGNQTDLVRHEGDKPEVVIVAAGVVETHDCAGVLGQGDSYAPPWLFERETELTRAGDAVAALAAEVPGETPGLEVLHWLMTAIHGRVAYTPERAAEAPADAEAALASGEGSSRDYAHVFIAAARALKIPARFISGYLMTDSPARRLAESLRLPAGALEAAAEAGRRQPAEQDGEVAVEDEDEAETGGTPPATRDAAGEAPARQRPAAAVAQPPSAHAWAEAFVEGLGWVGFDPFLNRCPDERYVRIAAGLDYRDAMPVMGPGARAVGVEISVIPAPELV</sequence>
<feature type="compositionally biased region" description="Low complexity" evidence="1">
    <location>
        <begin position="252"/>
        <end position="265"/>
    </location>
</feature>
<reference evidence="4 5" key="1">
    <citation type="submission" date="2016-10" db="EMBL/GenBank/DDBJ databases">
        <title>Complete genome sequences of three Cupriavidus strains isolated from various Malaysian environments.</title>
        <authorList>
            <person name="Abdullah A.A.-A."/>
            <person name="Shafie N.A.H."/>
            <person name="Lau N.S."/>
        </authorList>
    </citation>
    <scope>NUCLEOTIDE SEQUENCE [LARGE SCALE GENOMIC DNA]</scope>
    <source>
        <strain evidence="4 5">USMAA1020</strain>
    </source>
</reference>
<dbReference type="Pfam" id="PF01841">
    <property type="entry name" value="Transglut_core"/>
    <property type="match status" value="1"/>
</dbReference>
<dbReference type="Pfam" id="PF08379">
    <property type="entry name" value="Bact_transglu_N"/>
    <property type="match status" value="1"/>
</dbReference>
<dbReference type="SUPFAM" id="SSF54001">
    <property type="entry name" value="Cysteine proteinases"/>
    <property type="match status" value="1"/>
</dbReference>
<dbReference type="PANTHER" id="PTHR33490:SF6">
    <property type="entry name" value="SLL1049 PROTEIN"/>
    <property type="match status" value="1"/>
</dbReference>
<dbReference type="PANTHER" id="PTHR33490">
    <property type="entry name" value="BLR5614 PROTEIN-RELATED"/>
    <property type="match status" value="1"/>
</dbReference>
<evidence type="ECO:0000256" key="1">
    <source>
        <dbReference type="SAM" id="MobiDB-lite"/>
    </source>
</evidence>
<keyword evidence="5" id="KW-1185">Reference proteome</keyword>
<dbReference type="InterPro" id="IPR013589">
    <property type="entry name" value="Bac_transglu_N"/>
</dbReference>
<dbReference type="InterPro" id="IPR038765">
    <property type="entry name" value="Papain-like_cys_pep_sf"/>
</dbReference>
<accession>A0ABM6F493</accession>
<protein>
    <submittedName>
        <fullName evidence="4">Transglutaminase</fullName>
    </submittedName>
</protein>
<evidence type="ECO:0000259" key="2">
    <source>
        <dbReference type="Pfam" id="PF01841"/>
    </source>
</evidence>
<evidence type="ECO:0000259" key="3">
    <source>
        <dbReference type="Pfam" id="PF08379"/>
    </source>
</evidence>
<feature type="region of interest" description="Disordered" evidence="1">
    <location>
        <begin position="216"/>
        <end position="265"/>
    </location>
</feature>
<organism evidence="4 5">
    <name type="scientific">Cupriavidus malaysiensis</name>
    <dbReference type="NCBI Taxonomy" id="367825"/>
    <lineage>
        <taxon>Bacteria</taxon>
        <taxon>Pseudomonadati</taxon>
        <taxon>Pseudomonadota</taxon>
        <taxon>Betaproteobacteria</taxon>
        <taxon>Burkholderiales</taxon>
        <taxon>Burkholderiaceae</taxon>
        <taxon>Cupriavidus</taxon>
    </lineage>
</organism>
<dbReference type="Proteomes" id="UP000177515">
    <property type="component" value="Chromosome 1"/>
</dbReference>
<name>A0ABM6F493_9BURK</name>
<evidence type="ECO:0000313" key="4">
    <source>
        <dbReference type="EMBL" id="AOZ06245.1"/>
    </source>
</evidence>
<feature type="domain" description="Transglutaminase-like" evidence="2">
    <location>
        <begin position="116"/>
        <end position="288"/>
    </location>
</feature>
<dbReference type="EMBL" id="CP017754">
    <property type="protein sequence ID" value="AOZ06245.1"/>
    <property type="molecule type" value="Genomic_DNA"/>
</dbReference>
<feature type="domain" description="Bacterial transglutaminase-like N-terminal" evidence="3">
    <location>
        <begin position="3"/>
        <end position="81"/>
    </location>
</feature>
<gene>
    <name evidence="4" type="ORF">BKK80_10665</name>
</gene>
<dbReference type="InterPro" id="IPR002931">
    <property type="entry name" value="Transglutaminase-like"/>
</dbReference>
<evidence type="ECO:0000313" key="5">
    <source>
        <dbReference type="Proteomes" id="UP000177515"/>
    </source>
</evidence>
<proteinExistence type="predicted"/>
<dbReference type="Gene3D" id="3.10.620.30">
    <property type="match status" value="2"/>
</dbReference>